<dbReference type="EC" id="2.3.3.13" evidence="1"/>
<evidence type="ECO:0000313" key="2">
    <source>
        <dbReference type="Proteomes" id="UP000251197"/>
    </source>
</evidence>
<dbReference type="PANTHER" id="PTHR46911:SF1">
    <property type="entry name" value="2-ISOPROPYLMALATE SYNTHASE"/>
    <property type="match status" value="1"/>
</dbReference>
<reference evidence="1 2" key="1">
    <citation type="submission" date="2018-06" db="EMBL/GenBank/DDBJ databases">
        <authorList>
            <consortium name="Pathogen Informatics"/>
            <person name="Doyle S."/>
        </authorList>
    </citation>
    <scope>NUCLEOTIDE SEQUENCE [LARGE SCALE GENOMIC DNA]</scope>
    <source>
        <strain evidence="1 2">NCTC12120</strain>
    </source>
</reference>
<proteinExistence type="predicted"/>
<dbReference type="InterPro" id="IPR013785">
    <property type="entry name" value="Aldolase_TIM"/>
</dbReference>
<evidence type="ECO:0000313" key="1">
    <source>
        <dbReference type="EMBL" id="SQA99834.1"/>
    </source>
</evidence>
<sequence length="77" mass="8532">MSPFKVLTQARSDLIERTFASLEGAHSATLHLYNATAPLFRKLVFRQSKEEIIQLAVTATRQVRALCEAKSSDALAI</sequence>
<keyword evidence="1" id="KW-0808">Transferase</keyword>
<dbReference type="PANTHER" id="PTHR46911">
    <property type="match status" value="1"/>
</dbReference>
<dbReference type="GO" id="GO:0003852">
    <property type="term" value="F:2-isopropylmalate synthase activity"/>
    <property type="evidence" value="ECO:0007669"/>
    <property type="project" value="UniProtKB-EC"/>
</dbReference>
<dbReference type="Gene3D" id="3.20.20.70">
    <property type="entry name" value="Aldolase class I"/>
    <property type="match status" value="1"/>
</dbReference>
<protein>
    <submittedName>
        <fullName evidence="1">2-isopropylmalate synthase</fullName>
        <ecNumber evidence="1">2.3.3.13</ecNumber>
    </submittedName>
</protein>
<accession>A0A2X2T6C2</accession>
<dbReference type="SUPFAM" id="SSF51569">
    <property type="entry name" value="Aldolase"/>
    <property type="match status" value="1"/>
</dbReference>
<dbReference type="EMBL" id="UAVU01000003">
    <property type="protein sequence ID" value="SQA99834.1"/>
    <property type="molecule type" value="Genomic_DNA"/>
</dbReference>
<dbReference type="Proteomes" id="UP000251197">
    <property type="component" value="Unassembled WGS sequence"/>
</dbReference>
<organism evidence="1 2">
    <name type="scientific">Cedecea neteri</name>
    <dbReference type="NCBI Taxonomy" id="158822"/>
    <lineage>
        <taxon>Bacteria</taxon>
        <taxon>Pseudomonadati</taxon>
        <taxon>Pseudomonadota</taxon>
        <taxon>Gammaproteobacteria</taxon>
        <taxon>Enterobacterales</taxon>
        <taxon>Enterobacteriaceae</taxon>
        <taxon>Cedecea</taxon>
    </lineage>
</organism>
<keyword evidence="1" id="KW-0012">Acyltransferase</keyword>
<dbReference type="AlphaFoldDB" id="A0A2X2T6C2"/>
<gene>
    <name evidence="1" type="primary">leuA_3</name>
    <name evidence="1" type="ORF">NCTC12120_03769</name>
</gene>
<name>A0A2X2T6C2_9ENTR</name>